<dbReference type="EMBL" id="MIKG01000002">
    <property type="protein sequence ID" value="RAO65910.1"/>
    <property type="molecule type" value="Genomic_DNA"/>
</dbReference>
<keyword evidence="2" id="KW-1185">Reference proteome</keyword>
<accession>A0A364KQT2</accession>
<dbReference type="PANTHER" id="PTHR35332:SF2">
    <property type="entry name" value="REGULATION OF ENOLASE PROTEIN 1"/>
    <property type="match status" value="1"/>
</dbReference>
<reference evidence="1 2" key="1">
    <citation type="journal article" date="2017" name="Biotechnol. Biofuels">
        <title>Differential beta-glucosidase expression as a function of carbon source availability in Talaromyces amestolkiae: a genomic and proteomic approach.</title>
        <authorList>
            <person name="de Eugenio L.I."/>
            <person name="Mendez-Liter J.A."/>
            <person name="Nieto-Dominguez M."/>
            <person name="Alonso L."/>
            <person name="Gil-Munoz J."/>
            <person name="Barriuso J."/>
            <person name="Prieto A."/>
            <person name="Martinez M.J."/>
        </authorList>
    </citation>
    <scope>NUCLEOTIDE SEQUENCE [LARGE SCALE GENOMIC DNA]</scope>
    <source>
        <strain evidence="1 2">CIB</strain>
    </source>
</reference>
<dbReference type="Proteomes" id="UP000249363">
    <property type="component" value="Unassembled WGS sequence"/>
</dbReference>
<dbReference type="Pfam" id="PF07081">
    <property type="entry name" value="DUF1349"/>
    <property type="match status" value="1"/>
</dbReference>
<organism evidence="1 2">
    <name type="scientific">Talaromyces amestolkiae</name>
    <dbReference type="NCBI Taxonomy" id="1196081"/>
    <lineage>
        <taxon>Eukaryota</taxon>
        <taxon>Fungi</taxon>
        <taxon>Dikarya</taxon>
        <taxon>Ascomycota</taxon>
        <taxon>Pezizomycotina</taxon>
        <taxon>Eurotiomycetes</taxon>
        <taxon>Eurotiomycetidae</taxon>
        <taxon>Eurotiales</taxon>
        <taxon>Trichocomaceae</taxon>
        <taxon>Talaromyces</taxon>
        <taxon>Talaromyces sect. Talaromyces</taxon>
    </lineage>
</organism>
<proteinExistence type="predicted"/>
<dbReference type="STRING" id="1196081.A0A364KQT2"/>
<protein>
    <submittedName>
        <fullName evidence="1">Uncharacterized protein</fullName>
    </submittedName>
</protein>
<dbReference type="Gene3D" id="2.60.120.200">
    <property type="match status" value="1"/>
</dbReference>
<dbReference type="AlphaFoldDB" id="A0A364KQT2"/>
<gene>
    <name evidence="1" type="ORF">BHQ10_001922</name>
</gene>
<evidence type="ECO:0000313" key="2">
    <source>
        <dbReference type="Proteomes" id="UP000249363"/>
    </source>
</evidence>
<dbReference type="InterPro" id="IPR009784">
    <property type="entry name" value="DUF1349"/>
</dbReference>
<dbReference type="GeneID" id="63791139"/>
<name>A0A364KQT2_TALAM</name>
<dbReference type="RefSeq" id="XP_040730427.1">
    <property type="nucleotide sequence ID" value="XM_040874011.1"/>
</dbReference>
<dbReference type="PANTHER" id="PTHR35332">
    <property type="entry name" value="REGULATION OF ENOLASE PROTEIN 1"/>
    <property type="match status" value="1"/>
</dbReference>
<sequence>MAKYQVVPVNHQEWSNPLTLTSINNVDVLGVPLSSDPSLPAYSFKSAMSRVALPSTHLKRATVSFRPTEGYSCEWDQAGFLFVRPKAELPEPSAEHPGSSGTAPSFIKIGIEFWEGKIYHMICSSHEDLTDWSLHAIPEAYENEKDITMEISRFGDRLAIHAIYGQGPHTVKRMIRIVPWCFVNESKDDPDIWVAVYVSRPDAARTTTKPLVVQFHDFEIEDLDGVTRVDR</sequence>
<dbReference type="OrthoDB" id="42525at2759"/>
<evidence type="ECO:0000313" key="1">
    <source>
        <dbReference type="EMBL" id="RAO65910.1"/>
    </source>
</evidence>
<comment type="caution">
    <text evidence="1">The sequence shown here is derived from an EMBL/GenBank/DDBJ whole genome shotgun (WGS) entry which is preliminary data.</text>
</comment>